<protein>
    <submittedName>
        <fullName evidence="1">Uncharacterized protein</fullName>
    </submittedName>
</protein>
<sequence length="841" mass="96187">MCNVLDDYLKTYNPDITEFHSDSSDFEGTNSSLFTQRMARLKPPMKTLYPNRKNDSIFHKCNTQTRPVTEDSSKETWGSVTTCISPNGSTIGIKLQKSKKYQVLDSGDQIETIKSKRSVIRHKVLPCLSHIFGRSNSNVKQMSIIKENPAENVNIDNGCQTTRVNREHKMRKLNRRQQFYAAQPVYAVEENIHAKSLPFHRTKITRGPLTTCKAVGNANFENICSLTSSSEEVETHKYFKRKRGKRNKPKHNIVESDIGKEYFERYEGQALKHLEQQYPEKLSPVPPGNDHGIPDHNQQRSKNAGCAPMSSSLNASGIELGTACSGFWEYIVNKINMRMQPQIKKIETTTNTLPFKPCTCKGAHADSSDNCCCPNCNYTSNHSTKDDNTSRCKKDDSTSRCKNVSASTSSDCQVKEKKKKKEKVICKCHETKNVKVGRTRPKEKTRPCQINHDEVTDSLSNKYNGEVLCIHNPPCILINGCLTIPPAPQEEQCTSTDMYSVVNESADTKCSYEDTQSKRTKKSEQCYHEKQPCQNIDAYCQCIIQPLEIKPKSKKTKNESCQYQIPQLLKHLMATNYGIHYHSPPLDVRRQQTTDDESHSDDMHKHQATDIDNYKYWLTPNEIRRQEIAVPDSCRYRQSSLPNETKKQQLSLEDSHEKLRQPIEVKQIKTKQPKQEKIIQSICPHNPPCEVVRTCCKTKIDPKLQNSCVHVPMCENVPVCLMELKNQYKNVSPCECPHKPKCTEVPVCTRNYIVLTAKEEVATQVRPKTEMVCRHVPPCIMIPTCLARVCDSCIPYDAIPDCMHQPMCDMIPACCRKSAKEMVSFRSQYPKHSFFRRWKIH</sequence>
<reference evidence="1" key="1">
    <citation type="submission" date="2023-03" db="EMBL/GenBank/DDBJ databases">
        <title>Chromosome-level genomes of two armyworms, Mythimna separata and Mythimna loreyi, provide insights into the biosynthesis and reception of sex pheromones.</title>
        <authorList>
            <person name="Zhao H."/>
        </authorList>
    </citation>
    <scope>NUCLEOTIDE SEQUENCE</scope>
    <source>
        <strain evidence="1">BeijingLab</strain>
    </source>
</reference>
<proteinExistence type="predicted"/>
<gene>
    <name evidence="1" type="ORF">PYW08_013217</name>
</gene>
<organism evidence="1 2">
    <name type="scientific">Mythimna loreyi</name>
    <dbReference type="NCBI Taxonomy" id="667449"/>
    <lineage>
        <taxon>Eukaryota</taxon>
        <taxon>Metazoa</taxon>
        <taxon>Ecdysozoa</taxon>
        <taxon>Arthropoda</taxon>
        <taxon>Hexapoda</taxon>
        <taxon>Insecta</taxon>
        <taxon>Pterygota</taxon>
        <taxon>Neoptera</taxon>
        <taxon>Endopterygota</taxon>
        <taxon>Lepidoptera</taxon>
        <taxon>Glossata</taxon>
        <taxon>Ditrysia</taxon>
        <taxon>Noctuoidea</taxon>
        <taxon>Noctuidae</taxon>
        <taxon>Noctuinae</taxon>
        <taxon>Hadenini</taxon>
        <taxon>Mythimna</taxon>
    </lineage>
</organism>
<evidence type="ECO:0000313" key="1">
    <source>
        <dbReference type="EMBL" id="KAJ8715932.1"/>
    </source>
</evidence>
<comment type="caution">
    <text evidence="1">The sequence shown here is derived from an EMBL/GenBank/DDBJ whole genome shotgun (WGS) entry which is preliminary data.</text>
</comment>
<dbReference type="Proteomes" id="UP001231649">
    <property type="component" value="Chromosome 4"/>
</dbReference>
<accession>A0ACC2QGY9</accession>
<keyword evidence="2" id="KW-1185">Reference proteome</keyword>
<dbReference type="EMBL" id="CM056780">
    <property type="protein sequence ID" value="KAJ8715932.1"/>
    <property type="molecule type" value="Genomic_DNA"/>
</dbReference>
<evidence type="ECO:0000313" key="2">
    <source>
        <dbReference type="Proteomes" id="UP001231649"/>
    </source>
</evidence>
<name>A0ACC2QGY9_9NEOP</name>